<dbReference type="EMBL" id="CAEZZU010000078">
    <property type="protein sequence ID" value="CAB4777780.1"/>
    <property type="molecule type" value="Genomic_DNA"/>
</dbReference>
<protein>
    <submittedName>
        <fullName evidence="1">Unannotated protein</fullName>
    </submittedName>
</protein>
<reference evidence="1" key="1">
    <citation type="submission" date="2020-05" db="EMBL/GenBank/DDBJ databases">
        <authorList>
            <person name="Chiriac C."/>
            <person name="Salcher M."/>
            <person name="Ghai R."/>
            <person name="Kavagutti S V."/>
        </authorList>
    </citation>
    <scope>NUCLEOTIDE SEQUENCE</scope>
</reference>
<name>A0A6J6W0B7_9ZZZZ</name>
<organism evidence="1">
    <name type="scientific">freshwater metagenome</name>
    <dbReference type="NCBI Taxonomy" id="449393"/>
    <lineage>
        <taxon>unclassified sequences</taxon>
        <taxon>metagenomes</taxon>
        <taxon>ecological metagenomes</taxon>
    </lineage>
</organism>
<proteinExistence type="predicted"/>
<sequence length="42" mass="4652">MIPRNEHFDVGIRESHGVLRVAGEAGAVRVRLRREDRAGLGV</sequence>
<accession>A0A6J6W0B7</accession>
<evidence type="ECO:0000313" key="1">
    <source>
        <dbReference type="EMBL" id="CAB4777780.1"/>
    </source>
</evidence>
<gene>
    <name evidence="1" type="ORF">UFOPK2925_00651</name>
</gene>
<dbReference type="AlphaFoldDB" id="A0A6J6W0B7"/>